<dbReference type="InterPro" id="IPR029058">
    <property type="entry name" value="AB_hydrolase_fold"/>
</dbReference>
<dbReference type="OrthoDB" id="9777090at2"/>
<dbReference type="InterPro" id="IPR022742">
    <property type="entry name" value="Hydrolase_4"/>
</dbReference>
<keyword evidence="4" id="KW-1185">Reference proteome</keyword>
<dbReference type="Proteomes" id="UP000006695">
    <property type="component" value="Chromosome"/>
</dbReference>
<feature type="transmembrane region" description="Helical" evidence="1">
    <location>
        <begin position="6"/>
        <end position="26"/>
    </location>
</feature>
<evidence type="ECO:0000259" key="2">
    <source>
        <dbReference type="Pfam" id="PF12146"/>
    </source>
</evidence>
<protein>
    <recommendedName>
        <fullName evidence="2">Serine aminopeptidase S33 domain-containing protein</fullName>
    </recommendedName>
</protein>
<sequence>MGTNLLRVISTVVVVYGCYAAFCYFAQRLIIYPGRGIRVPAAPPAPSTGIASIWLETGFGRTEAWFLPARGASARRRPVVLFFHGNGEVIDFLPEQVEGFRDMGMGVLLIEYPGYGRSAGDPSEASITATAAAAYDAMAKRDDVNPARMVAFGRSVGCGPACALSRQRPLAALILQSPFTSIRPFARRFLLPGFLLRDLYDNRSALEAFPGPVLIMHGRYDDIIPFTHGKELARVARNARFVPLDCAHNDCPPDWREFWRVVAAFLRLHGVV</sequence>
<evidence type="ECO:0000313" key="4">
    <source>
        <dbReference type="Proteomes" id="UP000006695"/>
    </source>
</evidence>
<proteinExistence type="predicted"/>
<gene>
    <name evidence="3" type="ordered locus">Gura_0016</name>
</gene>
<organism evidence="3 4">
    <name type="scientific">Geotalea uraniireducens (strain Rf4)</name>
    <name type="common">Geobacter uraniireducens</name>
    <dbReference type="NCBI Taxonomy" id="351605"/>
    <lineage>
        <taxon>Bacteria</taxon>
        <taxon>Pseudomonadati</taxon>
        <taxon>Thermodesulfobacteriota</taxon>
        <taxon>Desulfuromonadia</taxon>
        <taxon>Geobacterales</taxon>
        <taxon>Geobacteraceae</taxon>
        <taxon>Geotalea</taxon>
    </lineage>
</organism>
<dbReference type="AlphaFoldDB" id="A5GDW8"/>
<feature type="domain" description="Serine aminopeptidase S33" evidence="2">
    <location>
        <begin position="76"/>
        <end position="184"/>
    </location>
</feature>
<dbReference type="PANTHER" id="PTHR12277">
    <property type="entry name" value="ALPHA/BETA HYDROLASE DOMAIN-CONTAINING PROTEIN"/>
    <property type="match status" value="1"/>
</dbReference>
<accession>A5GDW8</accession>
<dbReference type="Gene3D" id="3.40.50.1820">
    <property type="entry name" value="alpha/beta hydrolase"/>
    <property type="match status" value="1"/>
</dbReference>
<dbReference type="STRING" id="351605.Gura_0016"/>
<dbReference type="RefSeq" id="WP_011936963.1">
    <property type="nucleotide sequence ID" value="NC_009483.1"/>
</dbReference>
<dbReference type="PROSITE" id="PS51257">
    <property type="entry name" value="PROKAR_LIPOPROTEIN"/>
    <property type="match status" value="1"/>
</dbReference>
<reference evidence="3 4" key="1">
    <citation type="submission" date="2007-05" db="EMBL/GenBank/DDBJ databases">
        <title>Complete sequence of Geobacter uraniireducens Rf4.</title>
        <authorList>
            <consortium name="US DOE Joint Genome Institute"/>
            <person name="Copeland A."/>
            <person name="Lucas S."/>
            <person name="Lapidus A."/>
            <person name="Barry K."/>
            <person name="Detter J.C."/>
            <person name="Glavina del Rio T."/>
            <person name="Hammon N."/>
            <person name="Israni S."/>
            <person name="Dalin E."/>
            <person name="Tice H."/>
            <person name="Pitluck S."/>
            <person name="Chertkov O."/>
            <person name="Brettin T."/>
            <person name="Bruce D."/>
            <person name="Han C."/>
            <person name="Schmutz J."/>
            <person name="Larimer F."/>
            <person name="Land M."/>
            <person name="Hauser L."/>
            <person name="Kyrpides N."/>
            <person name="Mikhailova N."/>
            <person name="Shelobolina E."/>
            <person name="Aklujkar M."/>
            <person name="Lovley D."/>
            <person name="Richardson P."/>
        </authorList>
    </citation>
    <scope>NUCLEOTIDE SEQUENCE [LARGE SCALE GENOMIC DNA]</scope>
    <source>
        <strain evidence="3 4">Rf4</strain>
    </source>
</reference>
<dbReference type="HOGENOM" id="CLU_029375_2_1_7"/>
<dbReference type="PANTHER" id="PTHR12277:SF79">
    <property type="entry name" value="XAA-PRO DIPEPTIDYL-PEPTIDASE-RELATED"/>
    <property type="match status" value="1"/>
</dbReference>
<keyword evidence="1" id="KW-1133">Transmembrane helix</keyword>
<evidence type="ECO:0000313" key="3">
    <source>
        <dbReference type="EMBL" id="ABQ24234.1"/>
    </source>
</evidence>
<keyword evidence="1" id="KW-0812">Transmembrane</keyword>
<dbReference type="KEGG" id="gur:Gura_0016"/>
<dbReference type="EMBL" id="CP000698">
    <property type="protein sequence ID" value="ABQ24234.1"/>
    <property type="molecule type" value="Genomic_DNA"/>
</dbReference>
<dbReference type="SUPFAM" id="SSF53474">
    <property type="entry name" value="alpha/beta-Hydrolases"/>
    <property type="match status" value="1"/>
</dbReference>
<evidence type="ECO:0000256" key="1">
    <source>
        <dbReference type="SAM" id="Phobius"/>
    </source>
</evidence>
<keyword evidence="1" id="KW-0472">Membrane</keyword>
<dbReference type="Pfam" id="PF12146">
    <property type="entry name" value="Hydrolase_4"/>
    <property type="match status" value="1"/>
</dbReference>
<name>A5GDW8_GEOUR</name>